<name>A0A1H6FB93_9GAMM</name>
<dbReference type="RefSeq" id="WP_103921021.1">
    <property type="nucleotide sequence ID" value="NZ_FMSV02000529.1"/>
</dbReference>
<dbReference type="EMBL" id="FMSV02000529">
    <property type="protein sequence ID" value="SEH07357.1"/>
    <property type="molecule type" value="Genomic_DNA"/>
</dbReference>
<keyword evidence="2" id="KW-1185">Reference proteome</keyword>
<reference evidence="1 2" key="1">
    <citation type="submission" date="2016-10" db="EMBL/GenBank/DDBJ databases">
        <authorList>
            <person name="de Groot N.N."/>
        </authorList>
    </citation>
    <scope>NUCLEOTIDE SEQUENCE [LARGE SCALE GENOMIC DNA]</scope>
    <source>
        <strain evidence="1">MBHS1</strain>
    </source>
</reference>
<accession>A0A1H6FB93</accession>
<organism evidence="1 2">
    <name type="scientific">Candidatus Venteria ishoeyi</name>
    <dbReference type="NCBI Taxonomy" id="1899563"/>
    <lineage>
        <taxon>Bacteria</taxon>
        <taxon>Pseudomonadati</taxon>
        <taxon>Pseudomonadota</taxon>
        <taxon>Gammaproteobacteria</taxon>
        <taxon>Thiotrichales</taxon>
        <taxon>Thiotrichaceae</taxon>
        <taxon>Venteria</taxon>
    </lineage>
</organism>
<dbReference type="AlphaFoldDB" id="A0A1H6FB93"/>
<evidence type="ECO:0000313" key="2">
    <source>
        <dbReference type="Proteomes" id="UP000236724"/>
    </source>
</evidence>
<evidence type="ECO:0000313" key="1">
    <source>
        <dbReference type="EMBL" id="SEH07357.1"/>
    </source>
</evidence>
<sequence length="401" mass="46519">MTSAERIQYLANVLYFFPKENPELVQSALFTQICNTLEAEETEVLKAQQYHQEKGFKVTPIGIFSRQVSNLEDMLLFAFQHEQLDAADKKVLLSFSKTLGFSQQQIQMLASQSRERLLQQTQWEACWQCGTQKLRSFRFCPECGAHQKHTIALLESQKKQSPCFDPKKNKGLCLAFDQDIHSDVLLHLARSAPKYQEIAKSEQAGEHLWSFATWPQQKILDALPLATQLSKQSETQRGVYIEGVPQPWERCFAFLDCLQQRQCTYHPAEHCFGLNTDSPNIWGCQRAQLNWDKDASWLCDGQFESEQVFCLDKAKINHRLQTNLQNYHLCPFLQLKKIEQMLSQLPEKILIDQKNWGYQKITKERPGAITLDKPQQFAIGVAPLQFDEAQLWIKKIFEPMW</sequence>
<dbReference type="Proteomes" id="UP000236724">
    <property type="component" value="Unassembled WGS sequence"/>
</dbReference>
<protein>
    <submittedName>
        <fullName evidence="1">Uncharacterized protein</fullName>
    </submittedName>
</protein>
<gene>
    <name evidence="1" type="ORF">MBHS_03232</name>
</gene>
<proteinExistence type="predicted"/>
<dbReference type="OrthoDB" id="7057995at2"/>